<dbReference type="Gene3D" id="2.40.128.340">
    <property type="match status" value="1"/>
</dbReference>
<comment type="subcellular location">
    <subcellularLocation>
        <location evidence="1">Secreted</location>
    </subcellularLocation>
</comment>
<dbReference type="EMBL" id="CP042301">
    <property type="protein sequence ID" value="QIS94656.1"/>
    <property type="molecule type" value="Genomic_DNA"/>
</dbReference>
<evidence type="ECO:0000313" key="3">
    <source>
        <dbReference type="EMBL" id="QIS94656.1"/>
    </source>
</evidence>
<dbReference type="AlphaFoldDB" id="A0A6H0DX70"/>
<keyword evidence="2" id="KW-0964">Secreted</keyword>
<dbReference type="InterPro" id="IPR001343">
    <property type="entry name" value="Hemolysn_Ca-bd"/>
</dbReference>
<dbReference type="PRINTS" id="PR00313">
    <property type="entry name" value="CABNDNGRPT"/>
</dbReference>
<proteinExistence type="predicted"/>
<dbReference type="GO" id="GO:0005576">
    <property type="term" value="C:extracellular region"/>
    <property type="evidence" value="ECO:0007669"/>
    <property type="project" value="UniProtKB-SubCell"/>
</dbReference>
<protein>
    <submittedName>
        <fullName evidence="3">Calcium-binding protein</fullName>
    </submittedName>
</protein>
<dbReference type="GO" id="GO:0005509">
    <property type="term" value="F:calcium ion binding"/>
    <property type="evidence" value="ECO:0007669"/>
    <property type="project" value="InterPro"/>
</dbReference>
<dbReference type="InterPro" id="IPR011049">
    <property type="entry name" value="Serralysin-like_metalloprot_C"/>
</dbReference>
<dbReference type="RefSeq" id="WP_167812905.1">
    <property type="nucleotide sequence ID" value="NZ_CP042301.2"/>
</dbReference>
<name>A0A6H0DX70_9HYPH</name>
<dbReference type="InterPro" id="IPR028994">
    <property type="entry name" value="Integrin_alpha_N"/>
</dbReference>
<dbReference type="SUPFAM" id="SSF51120">
    <property type="entry name" value="beta-Roll"/>
    <property type="match status" value="1"/>
</dbReference>
<dbReference type="Gene3D" id="2.150.10.10">
    <property type="entry name" value="Serralysin-like metalloprotease, C-terminal"/>
    <property type="match status" value="3"/>
</dbReference>
<dbReference type="Proteomes" id="UP000321389">
    <property type="component" value="Chromosome"/>
</dbReference>
<dbReference type="KEGG" id="niy:FQ775_23950"/>
<sequence length="574" mass="59524">MVSTPNFTDGTWQIASTLHINGAPFGDILWQNIADQSLVLWQQDGTSTVATDILPSVSDHEVAIVGDFDGDGRADPYLRDQAVGTNKVLLSSTGAITNSASASSIADARAATDLNGDGKDDVIYFINTNANLLIFEMDGASVPGTSSFASGYTTDDTLLAAFDGTDFDTFKSLWFDDSANQFDITNHVDGVRSVTDSFTVNAGNEFVMSGDFNGDGDPDFLYRDATGFDKGSIEVVFTNGTSEIGRAIYDAPSFANIQFEGGGDFDNDGIVELIMRDTVSGELTLMQALPGTTSSQTLTGSDTNDLIDGGDGFDQLFGLGGDDLIFGGDLNDFIVAGDGDDRVDGGDGEDSIFGGDGDDVLEGGIGDDQIIGGAGDDTLSAGNDTDILDGGEGNDLLTAGSFGGDHMRGGPGDDIIRGRGDRGIFEGQDGDDVLFGGTSLDVLFGGNGNDLIIGGLSSDTVFGGGGDDVIFGVDARGESDTNDTLYGGSGSDFFYLGNEDVRFYLGTEFATIKDFSTSTTTGDFLVLEGTSSSYNFVDQGATIEVQQASDSDVLAVIETAASAASVEAKAIYLG</sequence>
<dbReference type="InterPro" id="IPR018511">
    <property type="entry name" value="Hemolysin-typ_Ca-bd_CS"/>
</dbReference>
<dbReference type="PANTHER" id="PTHR38340:SF1">
    <property type="entry name" value="S-LAYER PROTEIN"/>
    <property type="match status" value="1"/>
</dbReference>
<evidence type="ECO:0000256" key="1">
    <source>
        <dbReference type="ARBA" id="ARBA00004613"/>
    </source>
</evidence>
<keyword evidence="4" id="KW-1185">Reference proteome</keyword>
<reference evidence="3" key="1">
    <citation type="submission" date="2020-04" db="EMBL/GenBank/DDBJ databases">
        <title>Nitratireductor sp. nov. isolated from mangrove soil.</title>
        <authorList>
            <person name="Ye Y."/>
        </authorList>
    </citation>
    <scope>NUCLEOTIDE SEQUENCE</scope>
    <source>
        <strain evidence="3">SY7</strain>
    </source>
</reference>
<dbReference type="PROSITE" id="PS00330">
    <property type="entry name" value="HEMOLYSIN_CALCIUM"/>
    <property type="match status" value="3"/>
</dbReference>
<dbReference type="Pfam" id="PF00353">
    <property type="entry name" value="HemolysinCabind"/>
    <property type="match status" value="4"/>
</dbReference>
<dbReference type="PANTHER" id="PTHR38340">
    <property type="entry name" value="S-LAYER PROTEIN"/>
    <property type="match status" value="1"/>
</dbReference>
<evidence type="ECO:0000313" key="4">
    <source>
        <dbReference type="Proteomes" id="UP000321389"/>
    </source>
</evidence>
<organism evidence="3 4">
    <name type="scientific">Nitratireductor mangrovi</name>
    <dbReference type="NCBI Taxonomy" id="2599600"/>
    <lineage>
        <taxon>Bacteria</taxon>
        <taxon>Pseudomonadati</taxon>
        <taxon>Pseudomonadota</taxon>
        <taxon>Alphaproteobacteria</taxon>
        <taxon>Hyphomicrobiales</taxon>
        <taxon>Phyllobacteriaceae</taxon>
        <taxon>Nitratireductor</taxon>
    </lineage>
</organism>
<evidence type="ECO:0000256" key="2">
    <source>
        <dbReference type="ARBA" id="ARBA00022525"/>
    </source>
</evidence>
<dbReference type="InterPro" id="IPR050557">
    <property type="entry name" value="RTX_toxin/Mannuronan_C5-epim"/>
</dbReference>
<dbReference type="SUPFAM" id="SSF69318">
    <property type="entry name" value="Integrin alpha N-terminal domain"/>
    <property type="match status" value="1"/>
</dbReference>
<accession>A0A6H0DX70</accession>
<gene>
    <name evidence="3" type="ORF">FQ775_23950</name>
</gene>